<feature type="transmembrane region" description="Helical" evidence="7">
    <location>
        <begin position="104"/>
        <end position="129"/>
    </location>
</feature>
<evidence type="ECO:0000256" key="6">
    <source>
        <dbReference type="ARBA" id="ARBA00023136"/>
    </source>
</evidence>
<keyword evidence="6 7" id="KW-0472">Membrane</keyword>
<feature type="transmembrane region" description="Helical" evidence="7">
    <location>
        <begin position="242"/>
        <end position="261"/>
    </location>
</feature>
<dbReference type="eggNOG" id="ENOG502RVJ4">
    <property type="taxonomic scope" value="Eukaryota"/>
</dbReference>
<keyword evidence="4 7" id="KW-0812">Transmembrane</keyword>
<dbReference type="PANTHER" id="PTHR31585">
    <property type="entry name" value="FOLATE-BIOPTERIN TRANSPORTER 1, CHLOROPLASTIC"/>
    <property type="match status" value="1"/>
</dbReference>
<evidence type="ECO:0000313" key="9">
    <source>
        <dbReference type="Proteomes" id="UP000030762"/>
    </source>
</evidence>
<dbReference type="OMA" id="CAPLVIV"/>
<feature type="transmembrane region" description="Helical" evidence="7">
    <location>
        <begin position="360"/>
        <end position="380"/>
    </location>
</feature>
<evidence type="ECO:0000256" key="4">
    <source>
        <dbReference type="ARBA" id="ARBA00022692"/>
    </source>
</evidence>
<evidence type="ECO:0008006" key="10">
    <source>
        <dbReference type="Google" id="ProtNLM"/>
    </source>
</evidence>
<feature type="transmembrane region" description="Helical" evidence="7">
    <location>
        <begin position="73"/>
        <end position="92"/>
    </location>
</feature>
<reference evidence="8 9" key="1">
    <citation type="submission" date="2012-04" db="EMBL/GenBank/DDBJ databases">
        <title>The Genome Sequence of Saprolegnia declina VS20.</title>
        <authorList>
            <consortium name="The Broad Institute Genome Sequencing Platform"/>
            <person name="Russ C."/>
            <person name="Nusbaum C."/>
            <person name="Tyler B."/>
            <person name="van West P."/>
            <person name="Dieguez-Uribeondo J."/>
            <person name="de Bruijn I."/>
            <person name="Tripathy S."/>
            <person name="Jiang R."/>
            <person name="Young S.K."/>
            <person name="Zeng Q."/>
            <person name="Gargeya S."/>
            <person name="Fitzgerald M."/>
            <person name="Haas B."/>
            <person name="Abouelleil A."/>
            <person name="Alvarado L."/>
            <person name="Arachchi H.M."/>
            <person name="Berlin A."/>
            <person name="Chapman S.B."/>
            <person name="Goldberg J."/>
            <person name="Griggs A."/>
            <person name="Gujja S."/>
            <person name="Hansen M."/>
            <person name="Howarth C."/>
            <person name="Imamovic A."/>
            <person name="Larimer J."/>
            <person name="McCowen C."/>
            <person name="Montmayeur A."/>
            <person name="Murphy C."/>
            <person name="Neiman D."/>
            <person name="Pearson M."/>
            <person name="Priest M."/>
            <person name="Roberts A."/>
            <person name="Saif S."/>
            <person name="Shea T."/>
            <person name="Sisk P."/>
            <person name="Sykes S."/>
            <person name="Wortman J."/>
            <person name="Nusbaum C."/>
            <person name="Birren B."/>
        </authorList>
    </citation>
    <scope>NUCLEOTIDE SEQUENCE [LARGE SCALE GENOMIC DNA]</scope>
    <source>
        <strain evidence="8 9">VS20</strain>
    </source>
</reference>
<dbReference type="OrthoDB" id="69563at2759"/>
<sequence>MNKQQPPQPATPKKIWLYDDADLPTYFSGEVLQSTTQLHKMSTVSEHSLDGALRPGGVLDILSREAIGLLGQYVAVGMIYGLLPALVYPVYIQYMNFNGYQAASYTSIVNICWSFKIFMGVLTDCFPLFGFKRKPYMVLGWCIALICICCMTFSTFPAPYVGRPLSSLSHDTIATLRGGNLSVLNTSARMHVNMQASSQAGYWIILSTICSFGYMLADVAADAMVVEYAQREPILVRGRLQSIIYGTRFASSVVPQLIAGVCMNSFEYGGNFDWSITPNAAFGMLIVPCLLAIYCALFFVVEERDVRPVFSAYMGRLWRLLELRVVWQICLFRFCSNFFFSFEATAIPSMKSAWANVQPLTNSIFGVLNTALMAAAIFACGQWGLNLNWRHAIAIATMAIAAIDSTVLLSVTWHVTRNPYFFMGRLLPKALPSAIRFAISSFCAVEIADIGNEGAVNSLITTIVNLATPFATVIYKVVDSYFDVSVADLATDSVRVRWQVTYVLLISLGMKLLSLAFLGLLPPQKAALQWLKKRGGYNRGAAWGIVIGFSIALLFAIVSSVMALFPSTACYRIAGGSGEAIVRNGVAICGWVDSTEALTTSHSD</sequence>
<feature type="transmembrane region" description="Helical" evidence="7">
    <location>
        <begin position="392"/>
        <end position="413"/>
    </location>
</feature>
<keyword evidence="3" id="KW-0813">Transport</keyword>
<evidence type="ECO:0000313" key="8">
    <source>
        <dbReference type="EMBL" id="EQC26928.1"/>
    </source>
</evidence>
<dbReference type="GeneID" id="19955987"/>
<evidence type="ECO:0000256" key="5">
    <source>
        <dbReference type="ARBA" id="ARBA00022989"/>
    </source>
</evidence>
<name>T0R4F0_SAPDV</name>
<dbReference type="RefSeq" id="XP_008619649.1">
    <property type="nucleotide sequence ID" value="XM_008621427.1"/>
</dbReference>
<evidence type="ECO:0000256" key="1">
    <source>
        <dbReference type="ARBA" id="ARBA00004141"/>
    </source>
</evidence>
<organism evidence="8 9">
    <name type="scientific">Saprolegnia diclina (strain VS20)</name>
    <dbReference type="NCBI Taxonomy" id="1156394"/>
    <lineage>
        <taxon>Eukaryota</taxon>
        <taxon>Sar</taxon>
        <taxon>Stramenopiles</taxon>
        <taxon>Oomycota</taxon>
        <taxon>Saprolegniomycetes</taxon>
        <taxon>Saprolegniales</taxon>
        <taxon>Saprolegniaceae</taxon>
        <taxon>Saprolegnia</taxon>
    </lineage>
</organism>
<proteinExistence type="inferred from homology"/>
<dbReference type="VEuPathDB" id="FungiDB:SDRG_15260"/>
<dbReference type="PANTHER" id="PTHR31585:SF5">
    <property type="entry name" value="RNA-BINDING S4 DOMAIN-CONTAINING PROTEIN"/>
    <property type="match status" value="1"/>
</dbReference>
<feature type="transmembrane region" description="Helical" evidence="7">
    <location>
        <begin position="136"/>
        <end position="156"/>
    </location>
</feature>
<feature type="transmembrane region" description="Helical" evidence="7">
    <location>
        <begin position="498"/>
        <end position="521"/>
    </location>
</feature>
<keyword evidence="9" id="KW-1185">Reference proteome</keyword>
<dbReference type="SUPFAM" id="SSF103473">
    <property type="entry name" value="MFS general substrate transporter"/>
    <property type="match status" value="1"/>
</dbReference>
<evidence type="ECO:0000256" key="3">
    <source>
        <dbReference type="ARBA" id="ARBA00022448"/>
    </source>
</evidence>
<evidence type="ECO:0000256" key="7">
    <source>
        <dbReference type="SAM" id="Phobius"/>
    </source>
</evidence>
<dbReference type="EMBL" id="JH767218">
    <property type="protein sequence ID" value="EQC26928.1"/>
    <property type="molecule type" value="Genomic_DNA"/>
</dbReference>
<comment type="subcellular location">
    <subcellularLocation>
        <location evidence="1">Membrane</location>
        <topology evidence="1">Multi-pass membrane protein</topology>
    </subcellularLocation>
</comment>
<evidence type="ECO:0000256" key="2">
    <source>
        <dbReference type="ARBA" id="ARBA00007015"/>
    </source>
</evidence>
<gene>
    <name evidence="8" type="ORF">SDRG_15260</name>
</gene>
<feature type="transmembrane region" description="Helical" evidence="7">
    <location>
        <begin position="542"/>
        <end position="565"/>
    </location>
</feature>
<dbReference type="Proteomes" id="UP000030762">
    <property type="component" value="Unassembled WGS sequence"/>
</dbReference>
<dbReference type="InterPro" id="IPR036259">
    <property type="entry name" value="MFS_trans_sf"/>
</dbReference>
<dbReference type="InterPro" id="IPR039309">
    <property type="entry name" value="BT1"/>
</dbReference>
<feature type="transmembrane region" description="Helical" evidence="7">
    <location>
        <begin position="281"/>
        <end position="301"/>
    </location>
</feature>
<dbReference type="GO" id="GO:0016020">
    <property type="term" value="C:membrane"/>
    <property type="evidence" value="ECO:0007669"/>
    <property type="project" value="UniProtKB-SubCell"/>
</dbReference>
<accession>T0R4F0</accession>
<dbReference type="InParanoid" id="T0R4F0"/>
<dbReference type="STRING" id="1156394.T0R4F0"/>
<dbReference type="Pfam" id="PF03092">
    <property type="entry name" value="BT1"/>
    <property type="match status" value="1"/>
</dbReference>
<dbReference type="AlphaFoldDB" id="T0R4F0"/>
<keyword evidence="5 7" id="KW-1133">Transmembrane helix</keyword>
<protein>
    <recommendedName>
        <fullName evidence="10">Transmembrane protein</fullName>
    </recommendedName>
</protein>
<feature type="transmembrane region" description="Helical" evidence="7">
    <location>
        <begin position="200"/>
        <end position="221"/>
    </location>
</feature>
<comment type="similarity">
    <text evidence="2">Belongs to the major facilitator superfamily. Folate-biopterin transporter (TC 2.A.71) family.</text>
</comment>